<feature type="non-terminal residue" evidence="1">
    <location>
        <position position="1"/>
    </location>
</feature>
<dbReference type="Proteomes" id="UP000059680">
    <property type="component" value="Chromosome 6"/>
</dbReference>
<protein>
    <submittedName>
        <fullName evidence="1">Os06g0470075 protein</fullName>
    </submittedName>
</protein>
<name>A0A0P0WWJ3_ORYSJ</name>
<reference evidence="2" key="1">
    <citation type="journal article" date="2005" name="Nature">
        <title>The map-based sequence of the rice genome.</title>
        <authorList>
            <consortium name="International rice genome sequencing project (IRGSP)"/>
            <person name="Matsumoto T."/>
            <person name="Wu J."/>
            <person name="Kanamori H."/>
            <person name="Katayose Y."/>
            <person name="Fujisawa M."/>
            <person name="Namiki N."/>
            <person name="Mizuno H."/>
            <person name="Yamamoto K."/>
            <person name="Antonio B.A."/>
            <person name="Baba T."/>
            <person name="Sakata K."/>
            <person name="Nagamura Y."/>
            <person name="Aoki H."/>
            <person name="Arikawa K."/>
            <person name="Arita K."/>
            <person name="Bito T."/>
            <person name="Chiden Y."/>
            <person name="Fujitsuka N."/>
            <person name="Fukunaka R."/>
            <person name="Hamada M."/>
            <person name="Harada C."/>
            <person name="Hayashi A."/>
            <person name="Hijishita S."/>
            <person name="Honda M."/>
            <person name="Hosokawa S."/>
            <person name="Ichikawa Y."/>
            <person name="Idonuma A."/>
            <person name="Iijima M."/>
            <person name="Ikeda M."/>
            <person name="Ikeno M."/>
            <person name="Ito K."/>
            <person name="Ito S."/>
            <person name="Ito T."/>
            <person name="Ito Y."/>
            <person name="Ito Y."/>
            <person name="Iwabuchi A."/>
            <person name="Kamiya K."/>
            <person name="Karasawa W."/>
            <person name="Kurita K."/>
            <person name="Katagiri S."/>
            <person name="Kikuta A."/>
            <person name="Kobayashi H."/>
            <person name="Kobayashi N."/>
            <person name="Machita K."/>
            <person name="Maehara T."/>
            <person name="Masukawa M."/>
            <person name="Mizubayashi T."/>
            <person name="Mukai Y."/>
            <person name="Nagasaki H."/>
            <person name="Nagata Y."/>
            <person name="Naito S."/>
            <person name="Nakashima M."/>
            <person name="Nakama Y."/>
            <person name="Nakamichi Y."/>
            <person name="Nakamura M."/>
            <person name="Meguro A."/>
            <person name="Negishi M."/>
            <person name="Ohta I."/>
            <person name="Ohta T."/>
            <person name="Okamoto M."/>
            <person name="Ono N."/>
            <person name="Saji S."/>
            <person name="Sakaguchi M."/>
            <person name="Sakai K."/>
            <person name="Shibata M."/>
            <person name="Shimokawa T."/>
            <person name="Song J."/>
            <person name="Takazaki Y."/>
            <person name="Terasawa K."/>
            <person name="Tsugane M."/>
            <person name="Tsuji K."/>
            <person name="Ueda S."/>
            <person name="Waki K."/>
            <person name="Yamagata H."/>
            <person name="Yamamoto M."/>
            <person name="Yamamoto S."/>
            <person name="Yamane H."/>
            <person name="Yoshiki S."/>
            <person name="Yoshihara R."/>
            <person name="Yukawa K."/>
            <person name="Zhong H."/>
            <person name="Yano M."/>
            <person name="Yuan Q."/>
            <person name="Ouyang S."/>
            <person name="Liu J."/>
            <person name="Jones K.M."/>
            <person name="Gansberger K."/>
            <person name="Moffat K."/>
            <person name="Hill J."/>
            <person name="Bera J."/>
            <person name="Fadrosh D."/>
            <person name="Jin S."/>
            <person name="Johri S."/>
            <person name="Kim M."/>
            <person name="Overton L."/>
            <person name="Reardon M."/>
            <person name="Tsitrin T."/>
            <person name="Vuong H."/>
            <person name="Weaver B."/>
            <person name="Ciecko A."/>
            <person name="Tallon L."/>
            <person name="Jackson J."/>
            <person name="Pai G."/>
            <person name="Aken S.V."/>
            <person name="Utterback T."/>
            <person name="Reidmuller S."/>
            <person name="Feldblyum T."/>
            <person name="Hsiao J."/>
            <person name="Zismann V."/>
            <person name="Iobst S."/>
            <person name="de Vazeille A.R."/>
            <person name="Buell C.R."/>
            <person name="Ying K."/>
            <person name="Li Y."/>
            <person name="Lu T."/>
            <person name="Huang Y."/>
            <person name="Zhao Q."/>
            <person name="Feng Q."/>
            <person name="Zhang L."/>
            <person name="Zhu J."/>
            <person name="Weng Q."/>
            <person name="Mu J."/>
            <person name="Lu Y."/>
            <person name="Fan D."/>
            <person name="Liu Y."/>
            <person name="Guan J."/>
            <person name="Zhang Y."/>
            <person name="Yu S."/>
            <person name="Liu X."/>
            <person name="Zhang Y."/>
            <person name="Hong G."/>
            <person name="Han B."/>
            <person name="Choisne N."/>
            <person name="Demange N."/>
            <person name="Orjeda G."/>
            <person name="Samain S."/>
            <person name="Cattolico L."/>
            <person name="Pelletier E."/>
            <person name="Couloux A."/>
            <person name="Segurens B."/>
            <person name="Wincker P."/>
            <person name="D'Hont A."/>
            <person name="Scarpelli C."/>
            <person name="Weissenbach J."/>
            <person name="Salanoubat M."/>
            <person name="Quetier F."/>
            <person name="Yu Y."/>
            <person name="Kim H.R."/>
            <person name="Rambo T."/>
            <person name="Currie J."/>
            <person name="Collura K."/>
            <person name="Luo M."/>
            <person name="Yang T."/>
            <person name="Ammiraju J.S.S."/>
            <person name="Engler F."/>
            <person name="Soderlund C."/>
            <person name="Wing R.A."/>
            <person name="Palmer L.E."/>
            <person name="de la Bastide M."/>
            <person name="Spiegel L."/>
            <person name="Nascimento L."/>
            <person name="Zutavern T."/>
            <person name="O'Shaughnessy A."/>
            <person name="Dike S."/>
            <person name="Dedhia N."/>
            <person name="Preston R."/>
            <person name="Balija V."/>
            <person name="McCombie W.R."/>
            <person name="Chow T."/>
            <person name="Chen H."/>
            <person name="Chung M."/>
            <person name="Chen C."/>
            <person name="Shaw J."/>
            <person name="Wu H."/>
            <person name="Hsiao K."/>
            <person name="Chao Y."/>
            <person name="Chu M."/>
            <person name="Cheng C."/>
            <person name="Hour A."/>
            <person name="Lee P."/>
            <person name="Lin S."/>
            <person name="Lin Y."/>
            <person name="Liou J."/>
            <person name="Liu S."/>
            <person name="Hsing Y."/>
            <person name="Raghuvanshi S."/>
            <person name="Mohanty A."/>
            <person name="Bharti A.K."/>
            <person name="Gaur A."/>
            <person name="Gupta V."/>
            <person name="Kumar D."/>
            <person name="Ravi V."/>
            <person name="Vij S."/>
            <person name="Kapur A."/>
            <person name="Khurana P."/>
            <person name="Khurana P."/>
            <person name="Khurana J.P."/>
            <person name="Tyagi A.K."/>
            <person name="Gaikwad K."/>
            <person name="Singh A."/>
            <person name="Dalal V."/>
            <person name="Srivastava S."/>
            <person name="Dixit A."/>
            <person name="Pal A.K."/>
            <person name="Ghazi I.A."/>
            <person name="Yadav M."/>
            <person name="Pandit A."/>
            <person name="Bhargava A."/>
            <person name="Sureshbabu K."/>
            <person name="Batra K."/>
            <person name="Sharma T.R."/>
            <person name="Mohapatra T."/>
            <person name="Singh N.K."/>
            <person name="Messing J."/>
            <person name="Nelson A.B."/>
            <person name="Fuks G."/>
            <person name="Kavchok S."/>
            <person name="Keizer G."/>
            <person name="Linton E."/>
            <person name="Llaca V."/>
            <person name="Song R."/>
            <person name="Tanyolac B."/>
            <person name="Young S."/>
            <person name="Ho-Il K."/>
            <person name="Hahn J.H."/>
            <person name="Sangsakoo G."/>
            <person name="Vanavichit A."/>
            <person name="de Mattos Luiz.A.T."/>
            <person name="Zimmer P.D."/>
            <person name="Malone G."/>
            <person name="Dellagostin O."/>
            <person name="de Oliveira A.C."/>
            <person name="Bevan M."/>
            <person name="Bancroft I."/>
            <person name="Minx P."/>
            <person name="Cordum H."/>
            <person name="Wilson R."/>
            <person name="Cheng Z."/>
            <person name="Jin W."/>
            <person name="Jiang J."/>
            <person name="Leong S.A."/>
            <person name="Iwama H."/>
            <person name="Gojobori T."/>
            <person name="Itoh T."/>
            <person name="Niimura Y."/>
            <person name="Fujii Y."/>
            <person name="Habara T."/>
            <person name="Sakai H."/>
            <person name="Sato Y."/>
            <person name="Wilson G."/>
            <person name="Kumar K."/>
            <person name="McCouch S."/>
            <person name="Juretic N."/>
            <person name="Hoen D."/>
            <person name="Wright S."/>
            <person name="Bruskiewich R."/>
            <person name="Bureau T."/>
            <person name="Miyao A."/>
            <person name="Hirochika H."/>
            <person name="Nishikawa T."/>
            <person name="Kadowaki K."/>
            <person name="Sugiura M."/>
            <person name="Burr B."/>
            <person name="Sasaki T."/>
        </authorList>
    </citation>
    <scope>NUCLEOTIDE SEQUENCE [LARGE SCALE GENOMIC DNA]</scope>
    <source>
        <strain evidence="2">cv. Nipponbare</strain>
    </source>
</reference>
<evidence type="ECO:0000313" key="2">
    <source>
        <dbReference type="Proteomes" id="UP000059680"/>
    </source>
</evidence>
<dbReference type="AlphaFoldDB" id="A0A0P0WWJ3"/>
<sequence length="274" mass="30989">LLLFLQFVERLEQERLESCHIHRDVLLHDDLGERRPALRVDGHGVLEHVVVPWVLVLERRLLLRDVILDVPEPHVARRLPVEVCGHPVHLAPRHDLYEHGARWEEDLVCQPGAVHRQQHVRRVHLLGEPAHVRAGLRHGHRKPEVLAERGHVAQVEQLAGALPLDHQHLGLSAGLVAQHRRAVPRQAERAAEEPVVVDHGVVARVSRRVRGDDEVAVAVQPEVAAPEAVHLVVLVEVDHPVVGELLQERRELVHPPRLEVGDEELHLAGEVRRR</sequence>
<dbReference type="Gramene" id="Os06t0470075-00">
    <property type="protein sequence ID" value="Os06t0470075-00"/>
    <property type="gene ID" value="Os06g0470075"/>
</dbReference>
<evidence type="ECO:0000313" key="1">
    <source>
        <dbReference type="EMBL" id="BAS97733.1"/>
    </source>
</evidence>
<dbReference type="PaxDb" id="39947-A0A0P0WWJ3"/>
<dbReference type="EMBL" id="AP014962">
    <property type="protein sequence ID" value="BAS97733.1"/>
    <property type="molecule type" value="Genomic_DNA"/>
</dbReference>
<proteinExistence type="predicted"/>
<gene>
    <name evidence="1" type="ordered locus">Os06g0470075</name>
    <name evidence="1" type="ORF">OSNPB_060470075</name>
</gene>
<reference evidence="1 2" key="2">
    <citation type="journal article" date="2013" name="Plant Cell Physiol.">
        <title>Rice Annotation Project Database (RAP-DB): an integrative and interactive database for rice genomics.</title>
        <authorList>
            <person name="Sakai H."/>
            <person name="Lee S.S."/>
            <person name="Tanaka T."/>
            <person name="Numa H."/>
            <person name="Kim J."/>
            <person name="Kawahara Y."/>
            <person name="Wakimoto H."/>
            <person name="Yang C.C."/>
            <person name="Iwamoto M."/>
            <person name="Abe T."/>
            <person name="Yamada Y."/>
            <person name="Muto A."/>
            <person name="Inokuchi H."/>
            <person name="Ikemura T."/>
            <person name="Matsumoto T."/>
            <person name="Sasaki T."/>
            <person name="Itoh T."/>
        </authorList>
    </citation>
    <scope>NUCLEOTIDE SEQUENCE [LARGE SCALE GENOMIC DNA]</scope>
    <source>
        <strain evidence="2">cv. Nipponbare</strain>
    </source>
</reference>
<organism evidence="1 2">
    <name type="scientific">Oryza sativa subsp. japonica</name>
    <name type="common">Rice</name>
    <dbReference type="NCBI Taxonomy" id="39947"/>
    <lineage>
        <taxon>Eukaryota</taxon>
        <taxon>Viridiplantae</taxon>
        <taxon>Streptophyta</taxon>
        <taxon>Embryophyta</taxon>
        <taxon>Tracheophyta</taxon>
        <taxon>Spermatophyta</taxon>
        <taxon>Magnoliopsida</taxon>
        <taxon>Liliopsida</taxon>
        <taxon>Poales</taxon>
        <taxon>Poaceae</taxon>
        <taxon>BOP clade</taxon>
        <taxon>Oryzoideae</taxon>
        <taxon>Oryzeae</taxon>
        <taxon>Oryzinae</taxon>
        <taxon>Oryza</taxon>
        <taxon>Oryza sativa</taxon>
    </lineage>
</organism>
<dbReference type="FunCoup" id="A0A0P0WWJ3">
    <property type="interactions" value="331"/>
</dbReference>
<keyword evidence="2" id="KW-1185">Reference proteome</keyword>
<accession>A0A0P0WWJ3</accession>
<reference evidence="1 2" key="3">
    <citation type="journal article" date="2013" name="Rice">
        <title>Improvement of the Oryza sativa Nipponbare reference genome using next generation sequence and optical map data.</title>
        <authorList>
            <person name="Kawahara Y."/>
            <person name="de la Bastide M."/>
            <person name="Hamilton J.P."/>
            <person name="Kanamori H."/>
            <person name="McCombie W.R."/>
            <person name="Ouyang S."/>
            <person name="Schwartz D.C."/>
            <person name="Tanaka T."/>
            <person name="Wu J."/>
            <person name="Zhou S."/>
            <person name="Childs K.L."/>
            <person name="Davidson R.M."/>
            <person name="Lin H."/>
            <person name="Quesada-Ocampo L."/>
            <person name="Vaillancourt B."/>
            <person name="Sakai H."/>
            <person name="Lee S.S."/>
            <person name="Kim J."/>
            <person name="Numa H."/>
            <person name="Itoh T."/>
            <person name="Buell C.R."/>
            <person name="Matsumoto T."/>
        </authorList>
    </citation>
    <scope>NUCLEOTIDE SEQUENCE [LARGE SCALE GENOMIC DNA]</scope>
    <source>
        <strain evidence="2">cv. Nipponbare</strain>
    </source>
</reference>
<dbReference type="InParanoid" id="A0A0P0WWJ3"/>